<dbReference type="Pfam" id="PF13959">
    <property type="entry name" value="CTE_SPB4"/>
    <property type="match status" value="1"/>
</dbReference>
<evidence type="ECO:0000256" key="22">
    <source>
        <dbReference type="ARBA" id="ARBA00023014"/>
    </source>
</evidence>
<feature type="compositionally biased region" description="Basic and acidic residues" evidence="29">
    <location>
        <begin position="122"/>
        <end position="131"/>
    </location>
</feature>
<dbReference type="InterPro" id="IPR011545">
    <property type="entry name" value="DEAD/DEAH_box_helicase_dom"/>
</dbReference>
<dbReference type="Gene3D" id="3.40.50.970">
    <property type="match status" value="2"/>
</dbReference>
<dbReference type="Pfam" id="PF00270">
    <property type="entry name" value="DEAD"/>
    <property type="match status" value="1"/>
</dbReference>
<dbReference type="InterPro" id="IPR045169">
    <property type="entry name" value="NO2/SO3_Rdtase_4Fe4S_prot"/>
</dbReference>
<feature type="compositionally biased region" description="Polar residues" evidence="29">
    <location>
        <begin position="1036"/>
        <end position="1065"/>
    </location>
</feature>
<dbReference type="Gene3D" id="3.90.480.20">
    <property type="match status" value="1"/>
</dbReference>
<keyword evidence="16" id="KW-0347">Helicase</keyword>
<evidence type="ECO:0000256" key="5">
    <source>
        <dbReference type="ARBA" id="ARBA00004774"/>
    </source>
</evidence>
<dbReference type="FunFam" id="3.40.50.920:FF:000007">
    <property type="entry name" value="Pyruvate:ferredoxin (Flavodoxin) oxidoreductase"/>
    <property type="match status" value="1"/>
</dbReference>
<dbReference type="InterPro" id="IPR005117">
    <property type="entry name" value="NiRdtase/SiRdtase_haem-b_fer"/>
</dbReference>
<evidence type="ECO:0000256" key="8">
    <source>
        <dbReference type="ARBA" id="ARBA00022485"/>
    </source>
</evidence>
<dbReference type="FunFam" id="3.90.480.20:FF:000012">
    <property type="entry name" value="Sulfite reductase beta subunit"/>
    <property type="match status" value="1"/>
</dbReference>
<dbReference type="InterPro" id="IPR002880">
    <property type="entry name" value="Pyrv_Fd/Flavodoxin_OxRdtase_N"/>
</dbReference>
<dbReference type="SUPFAM" id="SSF55124">
    <property type="entry name" value="Nitrite/Sulfite reductase N-terminal domain-like"/>
    <property type="match status" value="2"/>
</dbReference>
<keyword evidence="8" id="KW-0004">4Fe-4S</keyword>
<reference evidence="34 35" key="1">
    <citation type="submission" date="2018-12" db="EMBL/GenBank/DDBJ databases">
        <title>Venturia inaequalis Genome Resource.</title>
        <authorList>
            <person name="Lichtner F.J."/>
        </authorList>
    </citation>
    <scope>NUCLEOTIDE SEQUENCE [LARGE SCALE GENOMIC DNA]</scope>
    <source>
        <strain evidence="34 35">120213</strain>
    </source>
</reference>
<keyword evidence="21" id="KW-0408">Iron</keyword>
<dbReference type="PROSITE" id="PS51195">
    <property type="entry name" value="Q_MOTIF"/>
    <property type="match status" value="1"/>
</dbReference>
<dbReference type="FunFam" id="3.30.413.10:FF:000003">
    <property type="entry name" value="Sulfite reductase [NADPH] hemoprotein beta-component"/>
    <property type="match status" value="1"/>
</dbReference>
<evidence type="ECO:0000259" key="31">
    <source>
        <dbReference type="PROSITE" id="PS51192"/>
    </source>
</evidence>
<dbReference type="InterPro" id="IPR014014">
    <property type="entry name" value="RNA_helicase_DEAD_Q_motif"/>
</dbReference>
<dbReference type="PROSITE" id="PS00365">
    <property type="entry name" value="NIR_SIR"/>
    <property type="match status" value="1"/>
</dbReference>
<dbReference type="InterPro" id="IPR027417">
    <property type="entry name" value="P-loop_NTPase"/>
</dbReference>
<keyword evidence="22" id="KW-0411">Iron-sulfur</keyword>
<evidence type="ECO:0000256" key="11">
    <source>
        <dbReference type="ARBA" id="ARBA00022552"/>
    </source>
</evidence>
<dbReference type="CDD" id="cd17949">
    <property type="entry name" value="DEADc_DDX31"/>
    <property type="match status" value="1"/>
</dbReference>
<evidence type="ECO:0000256" key="16">
    <source>
        <dbReference type="ARBA" id="ARBA00022806"/>
    </source>
</evidence>
<evidence type="ECO:0000256" key="18">
    <source>
        <dbReference type="ARBA" id="ARBA00022857"/>
    </source>
</evidence>
<dbReference type="GO" id="GO:0006364">
    <property type="term" value="P:rRNA processing"/>
    <property type="evidence" value="ECO:0007669"/>
    <property type="project" value="UniProtKB-KW"/>
</dbReference>
<feature type="compositionally biased region" description="Low complexity" evidence="29">
    <location>
        <begin position="1066"/>
        <end position="1090"/>
    </location>
</feature>
<evidence type="ECO:0000256" key="10">
    <source>
        <dbReference type="ARBA" id="ARBA00022517"/>
    </source>
</evidence>
<dbReference type="Pfam" id="PF01077">
    <property type="entry name" value="NIR_SIR"/>
    <property type="match status" value="1"/>
</dbReference>
<dbReference type="PROSITE" id="PS51192">
    <property type="entry name" value="HELICASE_ATP_BIND_1"/>
    <property type="match status" value="1"/>
</dbReference>
<feature type="region of interest" description="Disordered" evidence="29">
    <location>
        <begin position="713"/>
        <end position="759"/>
    </location>
</feature>
<dbReference type="FunFam" id="3.30.413.10:FF:000004">
    <property type="entry name" value="Sulfite reductase [NADPH] hemoprotein beta-component"/>
    <property type="match status" value="1"/>
</dbReference>
<evidence type="ECO:0000256" key="25">
    <source>
        <dbReference type="ARBA" id="ARBA00057613"/>
    </source>
</evidence>
<evidence type="ECO:0000256" key="27">
    <source>
        <dbReference type="ARBA" id="ARBA00067595"/>
    </source>
</evidence>
<dbReference type="InterPro" id="IPR029061">
    <property type="entry name" value="THDP-binding"/>
</dbReference>
<dbReference type="Pfam" id="PF03460">
    <property type="entry name" value="NIR_SIR_ferr"/>
    <property type="match status" value="2"/>
</dbReference>
<feature type="compositionally biased region" description="Polar residues" evidence="29">
    <location>
        <begin position="1092"/>
        <end position="1101"/>
    </location>
</feature>
<comment type="cofactor">
    <cofactor evidence="1">
        <name>siroheme</name>
        <dbReference type="ChEBI" id="CHEBI:60052"/>
    </cofactor>
</comment>
<dbReference type="Gene3D" id="3.40.50.300">
    <property type="entry name" value="P-loop containing nucleotide triphosphate hydrolases"/>
    <property type="match status" value="2"/>
</dbReference>
<dbReference type="PANTHER" id="PTHR11493:SF47">
    <property type="entry name" value="SULFITE REDUCTASE [NADPH] SUBUNIT BETA"/>
    <property type="match status" value="1"/>
</dbReference>
<dbReference type="Pfam" id="PF00258">
    <property type="entry name" value="Flavodoxin_1"/>
    <property type="match status" value="1"/>
</dbReference>
<evidence type="ECO:0000256" key="21">
    <source>
        <dbReference type="ARBA" id="ARBA00023004"/>
    </source>
</evidence>
<evidence type="ECO:0000256" key="20">
    <source>
        <dbReference type="ARBA" id="ARBA00023002"/>
    </source>
</evidence>
<keyword evidence="10" id="KW-0690">Ribosome biogenesis</keyword>
<evidence type="ECO:0000256" key="2">
    <source>
        <dbReference type="ARBA" id="ARBA00001966"/>
    </source>
</evidence>
<dbReference type="Pfam" id="PF01855">
    <property type="entry name" value="POR_N"/>
    <property type="match status" value="1"/>
</dbReference>
<dbReference type="GO" id="GO:0051539">
    <property type="term" value="F:4 iron, 4 sulfur cluster binding"/>
    <property type="evidence" value="ECO:0007669"/>
    <property type="project" value="UniProtKB-KW"/>
</dbReference>
<keyword evidence="17" id="KW-0067">ATP-binding</keyword>
<evidence type="ECO:0000256" key="3">
    <source>
        <dbReference type="ARBA" id="ARBA00004496"/>
    </source>
</evidence>
<keyword evidence="18" id="KW-0521">NADP</keyword>
<comment type="similarity">
    <text evidence="6">Belongs to the nitrite and sulfite reductase 4Fe-4S domain family.</text>
</comment>
<dbReference type="Pfam" id="PF00271">
    <property type="entry name" value="Helicase_C"/>
    <property type="match status" value="1"/>
</dbReference>
<dbReference type="GO" id="GO:0005524">
    <property type="term" value="F:ATP binding"/>
    <property type="evidence" value="ECO:0007669"/>
    <property type="project" value="UniProtKB-KW"/>
</dbReference>
<keyword evidence="13" id="KW-0479">Metal-binding</keyword>
<evidence type="ECO:0000256" key="4">
    <source>
        <dbReference type="ARBA" id="ARBA00004604"/>
    </source>
</evidence>
<dbReference type="PROSITE" id="PS51194">
    <property type="entry name" value="HELICASE_CTER"/>
    <property type="match status" value="1"/>
</dbReference>
<keyword evidence="9" id="KW-0963">Cytoplasm</keyword>
<dbReference type="SUPFAM" id="SSF56014">
    <property type="entry name" value="Nitrite and sulphite reductase 4Fe-4S domain-like"/>
    <property type="match status" value="2"/>
</dbReference>
<name>A0A8H3Z8J4_VENIN</name>
<dbReference type="InterPro" id="IPR001650">
    <property type="entry name" value="Helicase_C-like"/>
</dbReference>
<feature type="short sequence motif" description="Q motif" evidence="28">
    <location>
        <begin position="149"/>
        <end position="178"/>
    </location>
</feature>
<comment type="cofactor">
    <cofactor evidence="2">
        <name>[4Fe-4S] cluster</name>
        <dbReference type="ChEBI" id="CHEBI:49883"/>
    </cofactor>
</comment>
<dbReference type="GO" id="GO:0046872">
    <property type="term" value="F:metal ion binding"/>
    <property type="evidence" value="ECO:0007669"/>
    <property type="project" value="UniProtKB-KW"/>
</dbReference>
<keyword evidence="15" id="KW-0378">Hydrolase</keyword>
<dbReference type="PANTHER" id="PTHR11493">
    <property type="entry name" value="SULFITE REDUCTASE [NADPH] SUBUNIT BETA-RELATED"/>
    <property type="match status" value="1"/>
</dbReference>
<dbReference type="InterPro" id="IPR036136">
    <property type="entry name" value="Nit/Sulf_reduc_fer-like_dom_sf"/>
</dbReference>
<evidence type="ECO:0000256" key="28">
    <source>
        <dbReference type="PROSITE-ProRule" id="PRU00552"/>
    </source>
</evidence>
<feature type="compositionally biased region" description="Low complexity" evidence="29">
    <location>
        <begin position="735"/>
        <end position="745"/>
    </location>
</feature>
<dbReference type="SMART" id="SM00487">
    <property type="entry name" value="DEXDc"/>
    <property type="match status" value="1"/>
</dbReference>
<dbReference type="Gene3D" id="3.40.50.920">
    <property type="match status" value="1"/>
</dbReference>
<dbReference type="InterPro" id="IPR014001">
    <property type="entry name" value="Helicase_ATP-bd"/>
</dbReference>
<comment type="catalytic activity">
    <reaction evidence="24">
        <text>hydrogen sulfide + 3 NADP(+) + 3 H2O = sulfite + 3 NADPH + 4 H(+)</text>
        <dbReference type="Rhea" id="RHEA:13801"/>
        <dbReference type="ChEBI" id="CHEBI:15377"/>
        <dbReference type="ChEBI" id="CHEBI:15378"/>
        <dbReference type="ChEBI" id="CHEBI:17359"/>
        <dbReference type="ChEBI" id="CHEBI:29919"/>
        <dbReference type="ChEBI" id="CHEBI:57783"/>
        <dbReference type="ChEBI" id="CHEBI:58349"/>
        <dbReference type="EC" id="1.8.1.2"/>
    </reaction>
</comment>
<dbReference type="InterPro" id="IPR045854">
    <property type="entry name" value="NO2/SO3_Rdtase_4Fe4S_sf"/>
</dbReference>
<dbReference type="Gene3D" id="3.90.480.10">
    <property type="entry name" value="Sulfite Reductase Hemoprotein,Domain 2"/>
    <property type="match status" value="1"/>
</dbReference>
<dbReference type="InterPro" id="IPR008254">
    <property type="entry name" value="Flavodoxin/NO_synth"/>
</dbReference>
<keyword evidence="19" id="KW-0694">RNA-binding</keyword>
<evidence type="ECO:0000256" key="7">
    <source>
        <dbReference type="ARBA" id="ARBA00012604"/>
    </source>
</evidence>
<keyword evidence="11" id="KW-0698">rRNA processing</keyword>
<dbReference type="InterPro" id="IPR009014">
    <property type="entry name" value="Transketo_C/PFOR_II"/>
</dbReference>
<feature type="compositionally biased region" description="Polar residues" evidence="29">
    <location>
        <begin position="142"/>
        <end position="153"/>
    </location>
</feature>
<feature type="region of interest" description="Disordered" evidence="29">
    <location>
        <begin position="1036"/>
        <end position="1101"/>
    </location>
</feature>
<dbReference type="FunFam" id="3.40.50.970:FF:000051">
    <property type="entry name" value="Sulfite reductase beta subunit"/>
    <property type="match status" value="1"/>
</dbReference>
<dbReference type="SMART" id="SM01178">
    <property type="entry name" value="DUF4217"/>
    <property type="match status" value="1"/>
</dbReference>
<gene>
    <name evidence="34" type="ORF">EG328_008858</name>
</gene>
<evidence type="ECO:0000313" key="35">
    <source>
        <dbReference type="Proteomes" id="UP000447873"/>
    </source>
</evidence>
<comment type="caution">
    <text evidence="34">The sequence shown here is derived from an EMBL/GenBank/DDBJ whole genome shotgun (WGS) entry which is preliminary data.</text>
</comment>
<dbReference type="PRINTS" id="PR00369">
    <property type="entry name" value="FLAVODOXIN"/>
</dbReference>
<evidence type="ECO:0000256" key="13">
    <source>
        <dbReference type="ARBA" id="ARBA00022723"/>
    </source>
</evidence>
<comment type="subcellular location">
    <subcellularLocation>
        <location evidence="3">Cytoplasm</location>
    </subcellularLocation>
    <subcellularLocation>
        <location evidence="4">Nucleus</location>
        <location evidence="4">Nucleolus</location>
    </subcellularLocation>
</comment>
<evidence type="ECO:0000256" key="6">
    <source>
        <dbReference type="ARBA" id="ARBA00010429"/>
    </source>
</evidence>
<dbReference type="FunFam" id="3.40.50.360:FF:000016">
    <property type="entry name" value="Sulfite reductase subunit beta"/>
    <property type="match status" value="1"/>
</dbReference>
<comment type="subunit">
    <text evidence="26">Alpha(2)-beta(2). The alpha component is a flavoprotein, the beta component is a hemoprotein.</text>
</comment>
<dbReference type="InterPro" id="IPR006067">
    <property type="entry name" value="NO2/SO3_Rdtase_4Fe4S_dom"/>
</dbReference>
<dbReference type="GO" id="GO:0010181">
    <property type="term" value="F:FMN binding"/>
    <property type="evidence" value="ECO:0007669"/>
    <property type="project" value="InterPro"/>
</dbReference>
<proteinExistence type="inferred from homology"/>
<evidence type="ECO:0000256" key="26">
    <source>
        <dbReference type="ARBA" id="ARBA00063391"/>
    </source>
</evidence>
<dbReference type="Proteomes" id="UP000447873">
    <property type="component" value="Unassembled WGS sequence"/>
</dbReference>
<evidence type="ECO:0000256" key="23">
    <source>
        <dbReference type="ARBA" id="ARBA00023242"/>
    </source>
</evidence>
<dbReference type="PROSITE" id="PS50902">
    <property type="entry name" value="FLAVODOXIN_LIKE"/>
    <property type="match status" value="1"/>
</dbReference>
<feature type="domain" description="DEAD-box RNA helicase Q" evidence="33">
    <location>
        <begin position="149"/>
        <end position="178"/>
    </location>
</feature>
<feature type="region of interest" description="Disordered" evidence="29">
    <location>
        <begin position="36"/>
        <end position="153"/>
    </location>
</feature>
<evidence type="ECO:0000256" key="15">
    <source>
        <dbReference type="ARBA" id="ARBA00022801"/>
    </source>
</evidence>
<keyword evidence="12" id="KW-0349">Heme</keyword>
<feature type="domain" description="Flavodoxin-like" evidence="30">
    <location>
        <begin position="1635"/>
        <end position="1784"/>
    </location>
</feature>
<feature type="compositionally biased region" description="Basic and acidic residues" evidence="29">
    <location>
        <begin position="471"/>
        <end position="480"/>
    </location>
</feature>
<evidence type="ECO:0000256" key="1">
    <source>
        <dbReference type="ARBA" id="ARBA00001929"/>
    </source>
</evidence>
<feature type="compositionally biased region" description="Polar residues" evidence="29">
    <location>
        <begin position="101"/>
        <end position="121"/>
    </location>
</feature>
<dbReference type="InterPro" id="IPR006066">
    <property type="entry name" value="NO2/SO3_Rdtase_FeS/sirohaem_BS"/>
</dbReference>
<dbReference type="EMBL" id="WNWS01000051">
    <property type="protein sequence ID" value="KAE9984372.1"/>
    <property type="molecule type" value="Genomic_DNA"/>
</dbReference>
<keyword evidence="23" id="KW-0539">Nucleus</keyword>
<dbReference type="GO" id="GO:0020037">
    <property type="term" value="F:heme binding"/>
    <property type="evidence" value="ECO:0007669"/>
    <property type="project" value="InterPro"/>
</dbReference>
<dbReference type="SUPFAM" id="SSF52540">
    <property type="entry name" value="P-loop containing nucleoside triphosphate hydrolases"/>
    <property type="match status" value="2"/>
</dbReference>
<evidence type="ECO:0000256" key="19">
    <source>
        <dbReference type="ARBA" id="ARBA00022884"/>
    </source>
</evidence>
<dbReference type="GO" id="GO:0003723">
    <property type="term" value="F:RNA binding"/>
    <property type="evidence" value="ECO:0007669"/>
    <property type="project" value="UniProtKB-KW"/>
</dbReference>
<evidence type="ECO:0000259" key="33">
    <source>
        <dbReference type="PROSITE" id="PS51195"/>
    </source>
</evidence>
<dbReference type="GO" id="GO:0009337">
    <property type="term" value="C:sulfite reductase complex (NADPH)"/>
    <property type="evidence" value="ECO:0007669"/>
    <property type="project" value="UniProtKB-ARBA"/>
</dbReference>
<accession>A0A8H3Z8J4</accession>
<evidence type="ECO:0000256" key="14">
    <source>
        <dbReference type="ARBA" id="ARBA00022741"/>
    </source>
</evidence>
<dbReference type="Gene3D" id="3.40.50.360">
    <property type="match status" value="1"/>
</dbReference>
<dbReference type="GO" id="GO:0050311">
    <property type="term" value="F:sulfite reductase (ferredoxin) activity"/>
    <property type="evidence" value="ECO:0007669"/>
    <property type="project" value="TreeGrafter"/>
</dbReference>
<evidence type="ECO:0000256" key="12">
    <source>
        <dbReference type="ARBA" id="ARBA00022617"/>
    </source>
</evidence>
<dbReference type="GO" id="GO:0005730">
    <property type="term" value="C:nucleolus"/>
    <property type="evidence" value="ECO:0007669"/>
    <property type="project" value="UniProtKB-SubCell"/>
</dbReference>
<dbReference type="InterPro" id="IPR025313">
    <property type="entry name" value="SPB4-like_CTE"/>
</dbReference>
<evidence type="ECO:0000259" key="30">
    <source>
        <dbReference type="PROSITE" id="PS50902"/>
    </source>
</evidence>
<dbReference type="SUPFAM" id="SSF52518">
    <property type="entry name" value="Thiamin diphosphate-binding fold (THDP-binding)"/>
    <property type="match status" value="2"/>
</dbReference>
<feature type="compositionally biased region" description="Basic and acidic residues" evidence="29">
    <location>
        <begin position="59"/>
        <end position="73"/>
    </location>
</feature>
<dbReference type="SUPFAM" id="SSF52218">
    <property type="entry name" value="Flavoproteins"/>
    <property type="match status" value="1"/>
</dbReference>
<dbReference type="EC" id="1.8.1.2" evidence="7"/>
<dbReference type="InterPro" id="IPR029039">
    <property type="entry name" value="Flavoprotein-like_sf"/>
</dbReference>
<organism evidence="34 35">
    <name type="scientific">Venturia inaequalis</name>
    <name type="common">Apple scab fungus</name>
    <dbReference type="NCBI Taxonomy" id="5025"/>
    <lineage>
        <taxon>Eukaryota</taxon>
        <taxon>Fungi</taxon>
        <taxon>Dikarya</taxon>
        <taxon>Ascomycota</taxon>
        <taxon>Pezizomycotina</taxon>
        <taxon>Dothideomycetes</taxon>
        <taxon>Pleosporomycetidae</taxon>
        <taxon>Venturiales</taxon>
        <taxon>Venturiaceae</taxon>
        <taxon>Venturia</taxon>
    </lineage>
</organism>
<feature type="region of interest" description="Disordered" evidence="29">
    <location>
        <begin position="465"/>
        <end position="503"/>
    </location>
</feature>
<protein>
    <recommendedName>
        <fullName evidence="27">Sulfite reductase [NADPH] subunit beta</fullName>
        <ecNumber evidence="7">1.8.1.2</ecNumber>
    </recommendedName>
</protein>
<feature type="compositionally biased region" description="Gly residues" evidence="29">
    <location>
        <begin position="746"/>
        <end position="759"/>
    </location>
</feature>
<dbReference type="GO" id="GO:0005737">
    <property type="term" value="C:cytoplasm"/>
    <property type="evidence" value="ECO:0007669"/>
    <property type="project" value="UniProtKB-SubCell"/>
</dbReference>
<dbReference type="GO" id="GO:0000103">
    <property type="term" value="P:sulfate assimilation"/>
    <property type="evidence" value="ECO:0007669"/>
    <property type="project" value="TreeGrafter"/>
</dbReference>
<evidence type="ECO:0000256" key="17">
    <source>
        <dbReference type="ARBA" id="ARBA00022840"/>
    </source>
</evidence>
<dbReference type="GO" id="GO:0004783">
    <property type="term" value="F:sulfite reductase (NADPH) activity"/>
    <property type="evidence" value="ECO:0007669"/>
    <property type="project" value="UniProtKB-EC"/>
</dbReference>
<feature type="domain" description="Helicase ATP-binding" evidence="31">
    <location>
        <begin position="182"/>
        <end position="381"/>
    </location>
</feature>
<dbReference type="InterPro" id="IPR001094">
    <property type="entry name" value="Flavdoxin-like"/>
</dbReference>
<dbReference type="Gene3D" id="3.30.413.10">
    <property type="entry name" value="Sulfite Reductase Hemoprotein, domain 1"/>
    <property type="match status" value="2"/>
</dbReference>
<dbReference type="PRINTS" id="PR00397">
    <property type="entry name" value="SIROHAEM"/>
</dbReference>
<sequence>MLKMADDGMLLNFSLGDGPLVSHPTFKGGPWRARRKITRQRQAKEGYIPAQEHTTPPTRESDWRPNKRQRFDTTDNSNFEPVLARKPREVAPRQNQNQNNERANTGPKQIISSLFTFNPASKTEEEEKAEPAEEVDVAPSNAPLTPEQQNFTSLGLSPTLASHLTNKMSVTAPTAIQKASMEALLDNDGDAFIQAETGSGKTLAYLLPVVQRIMQLSTKEQTINRKSGLFAVILAPTRELSKQIVTVLESLIRCVHWIVPGIVVGGEKMQSEKARLRKGVNILVATPGRLADHLANTEVLDVSCVRWLVLDEGDRLMELGFEDDIKKLVSKLDFSMKKAELEGQNTLTGLPSKRINILCSATMKMDVQRLGEISLKEAVHIQSQRTESNGDATKDEETFSAPAQLKQSFAVVPAKLRLVTLAAMLKRTFARRGSAMKVIVFISCADSVDFHFQVFTRDENADAENVVSDADAPRANEKRPRNGKPKPQIAPTLAGDPITSAPSPTMTNDLNEVVTAYRLHGSLPQTLRTKTIKAFSADPNPAFLICTDVASRGLDVPNVDLVIEYDPSFSKDEHIHRIGRTARAGRDGRASVFLQPGSEEGYVSILKEGRRDGGMNLTRHTAEELIRKGFAVKDATGVEKEGGWDLRSQKWHLAIERWVLENPKIMEQARRGFQSHVRAYATHVAAERIYFDIKELHLGHLAKAFGLRDKPGSINVPGLRQSAGEVKKDRKSSGKSKASGSSKGSKSGGSGMGTRVSGGGRKAIEAAKEALGRCSFSEFRPKLGSGLPEEDMLERTGNGKRFSNSMTRGRALFGTGMAKVSRIAGLARIAYIASDVVVSVQPSLAVDSEFSKDLRLYAETKAPSLVAKGAAEIVSVRYNADPLLSALQSVRSGKITSVTTTSSILLQSIPHLYKLAQYPVVLHVSLQPSTYPNYSDITSIRQSGFTFLQSETLQEAQDIALSAHALALKSGKGVVHFFDASVVNKSDPIAAETRELVHQLIDEDAARRFQDAPAGDSTIYADDGRRATLSALASQNGATNGATNGAINGTSNGTSNGVITSNGEHSPSGTASPSKDSSSDSLGRQSSADSEQAPSSVTTVESDIVKKPVTSEDIVNIITSIWATISEATGRSYQPFEYTGSAKAKSALVVFGGDAAVFASAIKSAGAKEQYANAGVVTARLYRPWLGEQLRAVLPKSVKHVAVLEQIRRVTTKWGPVLLDVLSSLKSAVNTGPVIVGYQLGYVEPSMAQKALQEIFKNLVSKSPAQNLQIGSSEIPSPDSAESLEQPAVENAYMKILNQLFGARLHVANQLDKNDVGSLIEQFGENLHVGKRVPGISAEIASTPEFGFGSLVARQERRKEFVREASQAAKERNFATDIPRSWLSKWALDADNSAKANALAPEIVARLSTDGSLQASELLSNKSFFFKESQWLVGSDAWAYDLGNSGVHHVLASGANVNMLIIDSQPHSEKAAADAARRKKDIGLYAMNFGNAYVASVAVYSSYTQVLAAMLEAEQFNGPSVVLAYLPYFKENDTPLTVLQETKKAVDIGYWPLYRWDPSAEEKGEEKFRLDSERVKKELEEFLRRDNYLTQLTKRHPEFSASLSGSYGSEVRELQKRKAKDAYEALLEGLQGAPVTVLFASDNGNAENLAKRFGNRAKARGLKPMVMAMDDYPLEDLSAEENVVFFSATAGQGEFPQNGRNFWETIRNSTEFDLATVKFAVFALGDSHYWPRKEDKIYYNKPGKDLHNRLATLGAQSMADCGLGDDQDPDTYHTGYNEWEPKLWQALGVDKVEGLPEEPPPLTNEDMKINSNFLRGTIAEGLADTSTGAISASDQQLTKFHGTYMQDDRDLRDERKAQGLEPAYSFMIRCRLSGGVATPKQWIQMDDISDSLGNETMKLTTRQTFQFHGIVKGKLRPAMQAINRALMTTIAACGDINRNVMCSSLPTASKYHRQVHAVAGRISDHLLPSAASTAYHEIWLQDENEKKTQVAGNAIVENEPIYGPVYLPRKFKITIAIPPHNDTDVYAHDVGLIAIKGKNGQLEGFNVLAGGGMGVTHNMKKTYPQIGRMFGYVPADKAHLACEKIMIVQRDNGDRKNRKHARLKYTIDDMGVDVFKGKVEELLGFKFEEPKAFKFDSNIDTFGWVKDEIGLNHFTFFIENGRIENTANFQMKAGIREIAKLDKGEFRLTGNQHLILSNIEDKDLPAIKALMKKYKLDNTDYSGMRLSSSACVAFPTCGLAMAESERYLPELITKLESTIEEAGLRQDSIVMRMTGCPNGCARPWLAEVAFVGKAFGAYNMYLGGGYHGNRLNKLYRSSIKEDEILEIMKPLIKRYAKERNAHEHFGDFCIRIGMITATKEGRDFHDNTGEEESDGE</sequence>
<dbReference type="CDD" id="cd18787">
    <property type="entry name" value="SF2_C_DEAD"/>
    <property type="match status" value="1"/>
</dbReference>
<dbReference type="CDD" id="cd07034">
    <property type="entry name" value="TPP_PYR_PFOR_IOR-alpha_like"/>
    <property type="match status" value="1"/>
</dbReference>
<dbReference type="SMART" id="SM00490">
    <property type="entry name" value="HELICc"/>
    <property type="match status" value="1"/>
</dbReference>
<feature type="domain" description="Helicase C-terminal" evidence="32">
    <location>
        <begin position="485"/>
        <end position="626"/>
    </location>
</feature>
<evidence type="ECO:0000313" key="34">
    <source>
        <dbReference type="EMBL" id="KAE9984372.1"/>
    </source>
</evidence>
<dbReference type="NCBIfam" id="NF010029">
    <property type="entry name" value="PRK13504.1"/>
    <property type="match status" value="1"/>
</dbReference>
<dbReference type="SUPFAM" id="SSF52922">
    <property type="entry name" value="TK C-terminal domain-like"/>
    <property type="match status" value="1"/>
</dbReference>
<dbReference type="GO" id="GO:0003724">
    <property type="term" value="F:RNA helicase activity"/>
    <property type="evidence" value="ECO:0007669"/>
    <property type="project" value="InterPro"/>
</dbReference>
<keyword evidence="20" id="KW-0560">Oxidoreductase</keyword>
<dbReference type="GO" id="GO:0016787">
    <property type="term" value="F:hydrolase activity"/>
    <property type="evidence" value="ECO:0007669"/>
    <property type="project" value="UniProtKB-KW"/>
</dbReference>
<comment type="pathway">
    <text evidence="5">Sulfur metabolism; hydrogen sulfide biosynthesis; hydrogen sulfide from sulfite (NADPH route): step 1/1.</text>
</comment>
<evidence type="ECO:0000256" key="24">
    <source>
        <dbReference type="ARBA" id="ARBA00052219"/>
    </source>
</evidence>
<evidence type="ECO:0000256" key="29">
    <source>
        <dbReference type="SAM" id="MobiDB-lite"/>
    </source>
</evidence>
<evidence type="ECO:0000259" key="32">
    <source>
        <dbReference type="PROSITE" id="PS51194"/>
    </source>
</evidence>
<evidence type="ECO:0000256" key="9">
    <source>
        <dbReference type="ARBA" id="ARBA00022490"/>
    </source>
</evidence>
<keyword evidence="14" id="KW-0547">Nucleotide-binding</keyword>
<comment type="function">
    <text evidence="25">Catalyzes the reduction of sulfite to sulfide, one of several activities required for the biosynthesis of L-cysteine from sulfate.</text>
</comment>